<evidence type="ECO:0008006" key="13">
    <source>
        <dbReference type="Google" id="ProtNLM"/>
    </source>
</evidence>
<reference evidence="11" key="1">
    <citation type="submission" date="2023-08" db="EMBL/GenBank/DDBJ databases">
        <title>Reference Genome Resource for the Citrus Pathogen Phytophthora citrophthora.</title>
        <authorList>
            <person name="Moller H."/>
            <person name="Coetzee B."/>
            <person name="Rose L.J."/>
            <person name="Van Niekerk J.M."/>
        </authorList>
    </citation>
    <scope>NUCLEOTIDE SEQUENCE</scope>
    <source>
        <strain evidence="11">STE-U-9442</strain>
    </source>
</reference>
<comment type="pathway">
    <text evidence="2">Glycolipid biosynthesis; glycosylphosphatidylinositol-anchor biosynthesis.</text>
</comment>
<proteinExistence type="inferred from homology"/>
<keyword evidence="5 10" id="KW-0812">Transmembrane</keyword>
<dbReference type="InterPro" id="IPR013233">
    <property type="entry name" value="PIG-X/PBN1"/>
</dbReference>
<evidence type="ECO:0000313" key="11">
    <source>
        <dbReference type="EMBL" id="KAK1947170.1"/>
    </source>
</evidence>
<evidence type="ECO:0000313" key="12">
    <source>
        <dbReference type="Proteomes" id="UP001259832"/>
    </source>
</evidence>
<keyword evidence="7 10" id="KW-1133">Transmembrane helix</keyword>
<keyword evidence="4" id="KW-0337">GPI-anchor biosynthesis</keyword>
<dbReference type="EMBL" id="JASMQC010000002">
    <property type="protein sequence ID" value="KAK1947170.1"/>
    <property type="molecule type" value="Genomic_DNA"/>
</dbReference>
<evidence type="ECO:0000256" key="8">
    <source>
        <dbReference type="ARBA" id="ARBA00023136"/>
    </source>
</evidence>
<evidence type="ECO:0000256" key="4">
    <source>
        <dbReference type="ARBA" id="ARBA00022502"/>
    </source>
</evidence>
<comment type="caution">
    <text evidence="11">The sequence shown here is derived from an EMBL/GenBank/DDBJ whole genome shotgun (WGS) entry which is preliminary data.</text>
</comment>
<keyword evidence="6" id="KW-0256">Endoplasmic reticulum</keyword>
<comment type="similarity">
    <text evidence="3">Belongs to the PIGX family.</text>
</comment>
<dbReference type="Pfam" id="PF08320">
    <property type="entry name" value="PIG-X"/>
    <property type="match status" value="1"/>
</dbReference>
<comment type="subcellular location">
    <subcellularLocation>
        <location evidence="1">Endoplasmic reticulum membrane</location>
        <topology evidence="1">Single-pass membrane protein</topology>
    </subcellularLocation>
</comment>
<keyword evidence="12" id="KW-1185">Reference proteome</keyword>
<evidence type="ECO:0000256" key="5">
    <source>
        <dbReference type="ARBA" id="ARBA00022692"/>
    </source>
</evidence>
<dbReference type="GO" id="GO:0005789">
    <property type="term" value="C:endoplasmic reticulum membrane"/>
    <property type="evidence" value="ECO:0007669"/>
    <property type="project" value="UniProtKB-SubCell"/>
</dbReference>
<evidence type="ECO:0000256" key="9">
    <source>
        <dbReference type="ARBA" id="ARBA00023180"/>
    </source>
</evidence>
<dbReference type="PANTHER" id="PTHR28650">
    <property type="entry name" value="PHOSPHATIDYLINOSITOL-GLYCAN BIOSYNTHESIS CLASS X PROTEIN"/>
    <property type="match status" value="1"/>
</dbReference>
<evidence type="ECO:0000256" key="1">
    <source>
        <dbReference type="ARBA" id="ARBA00004389"/>
    </source>
</evidence>
<dbReference type="Proteomes" id="UP001259832">
    <property type="component" value="Unassembled WGS sequence"/>
</dbReference>
<keyword evidence="8 10" id="KW-0472">Membrane</keyword>
<dbReference type="AlphaFoldDB" id="A0AAD9GY22"/>
<protein>
    <recommendedName>
        <fullName evidence="13">Phosphatidylinositol-glycan biosynthesis class X protein</fullName>
    </recommendedName>
</protein>
<evidence type="ECO:0000256" key="6">
    <source>
        <dbReference type="ARBA" id="ARBA00022824"/>
    </source>
</evidence>
<evidence type="ECO:0000256" key="3">
    <source>
        <dbReference type="ARBA" id="ARBA00010345"/>
    </source>
</evidence>
<organism evidence="11 12">
    <name type="scientific">Phytophthora citrophthora</name>
    <dbReference type="NCBI Taxonomy" id="4793"/>
    <lineage>
        <taxon>Eukaryota</taxon>
        <taxon>Sar</taxon>
        <taxon>Stramenopiles</taxon>
        <taxon>Oomycota</taxon>
        <taxon>Peronosporomycetes</taxon>
        <taxon>Peronosporales</taxon>
        <taxon>Peronosporaceae</taxon>
        <taxon>Phytophthora</taxon>
    </lineage>
</organism>
<gene>
    <name evidence="11" type="ORF">P3T76_001180</name>
</gene>
<evidence type="ECO:0000256" key="2">
    <source>
        <dbReference type="ARBA" id="ARBA00004687"/>
    </source>
</evidence>
<sequence>MDMLLDPLLDSIEIVWVPASDAQSSTFNHFFARSARFEWINAVGVHLQVKVKNGIYSDIDSKMHQRVEENVRGVLQRALPSLEVLSSLSKGFLAKSLCDFHTWKTSNPLEEILNGTTAEAPSLCFSSSFPLKHESDSFYNKIIRGGKGESIDNEFSVVERALYETKRSFRTAPKEHKLTVVRFGRGSASPDITEVEYLEAWIARPSDTKESWDAVIPVGEAERNVLVVTAIAQERDLETLECIWLRRDGKRVAPASLPFVEEIQVPETTAAASIKTNISGEGFHRRYTVDVTISGPENCGGEPEGRTILVRVPISSTAYIDLDEIRRVERFNEVKLLSFAKHIEIERPSPVSSQHVVGLEFTMLSNNQAHIEFPIHFRYQAPSESDLYRQASVIAPDIFLLCRGGSSSANKTKLSSDGVMQSYLQDWGLSSQTPSHSGSHWLRLVTTFPLPVAVVLTPVGYLPSDWLVSSVTLLCASMGAALLLLVSIKRGKRGQSSTKAN</sequence>
<accession>A0AAD9GY22</accession>
<dbReference type="InterPro" id="IPR040039">
    <property type="entry name" value="PIGX"/>
</dbReference>
<keyword evidence="9" id="KW-0325">Glycoprotein</keyword>
<name>A0AAD9GY22_9STRA</name>
<evidence type="ECO:0000256" key="7">
    <source>
        <dbReference type="ARBA" id="ARBA00022989"/>
    </source>
</evidence>
<dbReference type="GO" id="GO:0006506">
    <property type="term" value="P:GPI anchor biosynthetic process"/>
    <property type="evidence" value="ECO:0007669"/>
    <property type="project" value="UniProtKB-KW"/>
</dbReference>
<evidence type="ECO:0000256" key="10">
    <source>
        <dbReference type="SAM" id="Phobius"/>
    </source>
</evidence>
<dbReference type="PANTHER" id="PTHR28650:SF1">
    <property type="entry name" value="PHOSPHATIDYLINOSITOL-GLYCAN BIOSYNTHESIS CLASS X PROTEIN"/>
    <property type="match status" value="1"/>
</dbReference>
<feature type="transmembrane region" description="Helical" evidence="10">
    <location>
        <begin position="467"/>
        <end position="488"/>
    </location>
</feature>